<feature type="region of interest" description="Disordered" evidence="1">
    <location>
        <begin position="1"/>
        <end position="56"/>
    </location>
</feature>
<comment type="caution">
    <text evidence="2">The sequence shown here is derived from an EMBL/GenBank/DDBJ whole genome shotgun (WGS) entry which is preliminary data.</text>
</comment>
<proteinExistence type="predicted"/>
<evidence type="ECO:0000313" key="3">
    <source>
        <dbReference type="Proteomes" id="UP001431209"/>
    </source>
</evidence>
<feature type="compositionally biased region" description="Basic and acidic residues" evidence="1">
    <location>
        <begin position="29"/>
        <end position="43"/>
    </location>
</feature>
<evidence type="ECO:0000256" key="1">
    <source>
        <dbReference type="SAM" id="MobiDB-lite"/>
    </source>
</evidence>
<gene>
    <name evidence="2" type="ORF">AKO1_008819</name>
</gene>
<dbReference type="Proteomes" id="UP001431209">
    <property type="component" value="Unassembled WGS sequence"/>
</dbReference>
<protein>
    <submittedName>
        <fullName evidence="2">MICOS complex subunit MIC60</fullName>
    </submittedName>
</protein>
<organism evidence="2 3">
    <name type="scientific">Acrasis kona</name>
    <dbReference type="NCBI Taxonomy" id="1008807"/>
    <lineage>
        <taxon>Eukaryota</taxon>
        <taxon>Discoba</taxon>
        <taxon>Heterolobosea</taxon>
        <taxon>Tetramitia</taxon>
        <taxon>Eutetramitia</taxon>
        <taxon>Acrasidae</taxon>
        <taxon>Acrasis</taxon>
    </lineage>
</organism>
<accession>A0AAW2ZIZ8</accession>
<dbReference type="EMBL" id="JAOPGA020001460">
    <property type="protein sequence ID" value="KAL0488676.1"/>
    <property type="molecule type" value="Genomic_DNA"/>
</dbReference>
<reference evidence="2 3" key="1">
    <citation type="submission" date="2024-03" db="EMBL/GenBank/DDBJ databases">
        <title>The Acrasis kona genome and developmental transcriptomes reveal deep origins of eukaryotic multicellular pathways.</title>
        <authorList>
            <person name="Sheikh S."/>
            <person name="Fu C.-J."/>
            <person name="Brown M.W."/>
            <person name="Baldauf S.L."/>
        </authorList>
    </citation>
    <scope>NUCLEOTIDE SEQUENCE [LARGE SCALE GENOMIC DNA]</scope>
    <source>
        <strain evidence="2 3">ATCC MYA-3509</strain>
    </source>
</reference>
<dbReference type="AlphaFoldDB" id="A0AAW2ZIZ8"/>
<sequence length="179" mass="20914">MPVSTRRKSEQTILTSANDTKNKTSAKRKVVETDEISAKEPSTKKQKKTTKITNPDALKYHPKSREEWEQWLKDNHKKETEVWLVYYKKNAKCDPKEIFPYNDRVEPALCYGWIDSTARGIDNEKASLRFTPRKDSSNWSLPNKKRVKSLMARGLMTEAGFARMTDQVRKEIEELKECE</sequence>
<evidence type="ECO:0000313" key="2">
    <source>
        <dbReference type="EMBL" id="KAL0488676.1"/>
    </source>
</evidence>
<name>A0AAW2ZIZ8_9EUKA</name>
<keyword evidence="3" id="KW-1185">Reference proteome</keyword>